<dbReference type="RefSeq" id="WP_317134801.1">
    <property type="nucleotide sequence ID" value="NZ_AP024238.1"/>
</dbReference>
<dbReference type="InterPro" id="IPR020845">
    <property type="entry name" value="AMP-binding_CS"/>
</dbReference>
<dbReference type="PROSITE" id="PS00166">
    <property type="entry name" value="ENOYL_COA_HYDRATASE"/>
    <property type="match status" value="1"/>
</dbReference>
<organism evidence="7 8">
    <name type="scientific">Rhodoferax lithotrophicus</name>
    <dbReference type="NCBI Taxonomy" id="2798804"/>
    <lineage>
        <taxon>Bacteria</taxon>
        <taxon>Pseudomonadati</taxon>
        <taxon>Pseudomonadota</taxon>
        <taxon>Betaproteobacteria</taxon>
        <taxon>Burkholderiales</taxon>
        <taxon>Comamonadaceae</taxon>
        <taxon>Rhodoferax</taxon>
    </lineage>
</organism>
<dbReference type="InterPro" id="IPR018376">
    <property type="entry name" value="Enoyl-CoA_hyd/isom_CS"/>
</dbReference>
<comment type="similarity">
    <text evidence="1">Belongs to the ATP-dependent AMP-binding enzyme family.</text>
</comment>
<dbReference type="Gene3D" id="3.40.50.12780">
    <property type="entry name" value="N-terminal domain of ligase-like"/>
    <property type="match status" value="1"/>
</dbReference>
<feature type="domain" description="AMP-dependent synthetase/ligase" evidence="5">
    <location>
        <begin position="12"/>
        <end position="371"/>
    </location>
</feature>
<reference evidence="7 8" key="1">
    <citation type="journal article" date="2021" name="Microbiol. Spectr.">
        <title>A Single Bacterium Capable of Oxidation and Reduction of Iron at Circumneutral pH.</title>
        <authorList>
            <person name="Kato S."/>
            <person name="Ohkuma M."/>
        </authorList>
    </citation>
    <scope>NUCLEOTIDE SEQUENCE [LARGE SCALE GENOMIC DNA]</scope>
    <source>
        <strain evidence="7 8">MIZ03</strain>
    </source>
</reference>
<accession>A0ABM7MRJ2</accession>
<dbReference type="Pfam" id="PF00501">
    <property type="entry name" value="AMP-binding"/>
    <property type="match status" value="1"/>
</dbReference>
<evidence type="ECO:0000313" key="7">
    <source>
        <dbReference type="EMBL" id="BCO28977.1"/>
    </source>
</evidence>
<dbReference type="EMBL" id="AP024238">
    <property type="protein sequence ID" value="BCO28977.1"/>
    <property type="molecule type" value="Genomic_DNA"/>
</dbReference>
<dbReference type="InterPro" id="IPR045851">
    <property type="entry name" value="AMP-bd_C_sf"/>
</dbReference>
<dbReference type="Proteomes" id="UP000824366">
    <property type="component" value="Chromosome"/>
</dbReference>
<dbReference type="PROSITE" id="PS00455">
    <property type="entry name" value="AMP_BINDING"/>
    <property type="match status" value="1"/>
</dbReference>
<dbReference type="CDD" id="cd06558">
    <property type="entry name" value="crotonase-like"/>
    <property type="match status" value="1"/>
</dbReference>
<evidence type="ECO:0000256" key="3">
    <source>
        <dbReference type="ARBA" id="ARBA00022741"/>
    </source>
</evidence>
<dbReference type="InterPro" id="IPR025110">
    <property type="entry name" value="AMP-bd_C"/>
</dbReference>
<dbReference type="PANTHER" id="PTHR43107:SF15">
    <property type="entry name" value="FATTY ACID TRANSPORT PROTEIN 3, ISOFORM A"/>
    <property type="match status" value="1"/>
</dbReference>
<dbReference type="InterPro" id="IPR000873">
    <property type="entry name" value="AMP-dep_synth/lig_dom"/>
</dbReference>
<evidence type="ECO:0000256" key="2">
    <source>
        <dbReference type="ARBA" id="ARBA00022598"/>
    </source>
</evidence>
<dbReference type="InterPro" id="IPR042099">
    <property type="entry name" value="ANL_N_sf"/>
</dbReference>
<gene>
    <name evidence="7" type="ORF">MIZ03_3887</name>
</gene>
<dbReference type="InterPro" id="IPR029045">
    <property type="entry name" value="ClpP/crotonase-like_dom_sf"/>
</dbReference>
<keyword evidence="2 7" id="KW-0436">Ligase</keyword>
<dbReference type="Pfam" id="PF00378">
    <property type="entry name" value="ECH_1"/>
    <property type="match status" value="1"/>
</dbReference>
<dbReference type="Gene3D" id="3.30.300.30">
    <property type="match status" value="1"/>
</dbReference>
<dbReference type="Gene3D" id="3.90.226.10">
    <property type="entry name" value="2-enoyl-CoA Hydratase, Chain A, domain 1"/>
    <property type="match status" value="1"/>
</dbReference>
<feature type="domain" description="AMP-binding enzyme C-terminal" evidence="6">
    <location>
        <begin position="422"/>
        <end position="496"/>
    </location>
</feature>
<protein>
    <submittedName>
        <fullName evidence="7">Crotonobetaine/carnitine-CoA ligase</fullName>
    </submittedName>
</protein>
<dbReference type="PANTHER" id="PTHR43107">
    <property type="entry name" value="LONG-CHAIN FATTY ACID TRANSPORT PROTEIN"/>
    <property type="match status" value="1"/>
</dbReference>
<evidence type="ECO:0000313" key="8">
    <source>
        <dbReference type="Proteomes" id="UP000824366"/>
    </source>
</evidence>
<dbReference type="GO" id="GO:0016874">
    <property type="term" value="F:ligase activity"/>
    <property type="evidence" value="ECO:0007669"/>
    <property type="project" value="UniProtKB-KW"/>
</dbReference>
<sequence length="786" mass="86845">MNTFTHSLAEELRRAARQTPDKPFIRMVTGEWTYAQVDRQSDALAAGLFAQGVRQGHNVSLLLPNCIEFVLAWFALAKLAAVCAPLNTSFRGQTLTNAINLVESRLLIVHTSLWPQFEEVRSQLTTIRQIVVVEGAGDASTQSWTELVNQPHPVPEYPNATFSSLCLLLYTSGTTGRSKAAMISNRFVLRQAQGVIEGLALRPDDVLYCPYPMFHLDAAVMTLAPALLLRSVAAIGERFSVSHYWDEVRAFKATVFDFMGATLTMLWKQPPSPKDRDHFARLGWGVPMPQWAPEFEARFGCRLVELYGTTEVGGIIYTPQNPPRRPGSCGKATPPWEVKLIDDQGFDVPAGTPGELVVRSNEPSILMDGYWGMPEATREAFRDQWFHTGDVLTQDADGWLYFVGRRKDIVRRRGENISAAEVELDIELHPDVLECAVVGVPSDMTEEEVMACVVLRSGSTLTPHDLTDWCASKMAKFMIPRYVRILPSLPKTPTDKIEKFKLREQGTALAWDRDQPNHTSTTLQPHFNPRTTPMKYVTLETQGQVSLVTLNRPERLNAIGLELLQNLHEALVAAQADPQTNAIVLTGAGRAFCAGDDLKEFAQQAATPATVSETCDRIQQITRDIMFGPKLVIGAVHGFAVGGGFEWLLNCDLIVAADNLVAFFPEMALGHFVTGGVTHLLPQALGHQRAMELIVLGEHLSAGTLQQLGLINRVVAWEAMLPTALTLANQVASRSRLATSQLKRVMTTQLSTQLTGALEHERQAAMACFANADTAHRIQAFTSHRH</sequence>
<name>A0ABM7MRJ2_9BURK</name>
<dbReference type="SUPFAM" id="SSF52096">
    <property type="entry name" value="ClpP/crotonase"/>
    <property type="match status" value="1"/>
</dbReference>
<dbReference type="SUPFAM" id="SSF56801">
    <property type="entry name" value="Acetyl-CoA synthetase-like"/>
    <property type="match status" value="1"/>
</dbReference>
<evidence type="ECO:0000256" key="1">
    <source>
        <dbReference type="ARBA" id="ARBA00006432"/>
    </source>
</evidence>
<dbReference type="Pfam" id="PF13193">
    <property type="entry name" value="AMP-binding_C"/>
    <property type="match status" value="1"/>
</dbReference>
<keyword evidence="4" id="KW-0067">ATP-binding</keyword>
<proteinExistence type="inferred from homology"/>
<dbReference type="InterPro" id="IPR001753">
    <property type="entry name" value="Enoyl-CoA_hydra/iso"/>
</dbReference>
<evidence type="ECO:0000259" key="5">
    <source>
        <dbReference type="Pfam" id="PF00501"/>
    </source>
</evidence>
<evidence type="ECO:0000259" key="6">
    <source>
        <dbReference type="Pfam" id="PF13193"/>
    </source>
</evidence>
<keyword evidence="3" id="KW-0547">Nucleotide-binding</keyword>
<keyword evidence="8" id="KW-1185">Reference proteome</keyword>
<evidence type="ECO:0000256" key="4">
    <source>
        <dbReference type="ARBA" id="ARBA00022840"/>
    </source>
</evidence>